<comment type="caution">
    <text evidence="1">The sequence shown here is derived from an EMBL/GenBank/DDBJ whole genome shotgun (WGS) entry which is preliminary data.</text>
</comment>
<reference evidence="1" key="1">
    <citation type="journal article" date="2014" name="Front. Microbiol.">
        <title>High frequency of phylogenetically diverse reductive dehalogenase-homologous genes in deep subseafloor sedimentary metagenomes.</title>
        <authorList>
            <person name="Kawai M."/>
            <person name="Futagami T."/>
            <person name="Toyoda A."/>
            <person name="Takaki Y."/>
            <person name="Nishi S."/>
            <person name="Hori S."/>
            <person name="Arai W."/>
            <person name="Tsubouchi T."/>
            <person name="Morono Y."/>
            <person name="Uchiyama I."/>
            <person name="Ito T."/>
            <person name="Fujiyama A."/>
            <person name="Inagaki F."/>
            <person name="Takami H."/>
        </authorList>
    </citation>
    <scope>NUCLEOTIDE SEQUENCE</scope>
    <source>
        <strain evidence="1">Expedition CK06-06</strain>
    </source>
</reference>
<gene>
    <name evidence="1" type="ORF">S03H2_72231</name>
</gene>
<protein>
    <submittedName>
        <fullName evidence="1">Uncharacterized protein</fullName>
    </submittedName>
</protein>
<organism evidence="1">
    <name type="scientific">marine sediment metagenome</name>
    <dbReference type="NCBI Taxonomy" id="412755"/>
    <lineage>
        <taxon>unclassified sequences</taxon>
        <taxon>metagenomes</taxon>
        <taxon>ecological metagenomes</taxon>
    </lineage>
</organism>
<dbReference type="AlphaFoldDB" id="X1KYE8"/>
<feature type="non-terminal residue" evidence="1">
    <location>
        <position position="66"/>
    </location>
</feature>
<proteinExistence type="predicted"/>
<accession>X1KYE8</accession>
<evidence type="ECO:0000313" key="1">
    <source>
        <dbReference type="EMBL" id="GAH98655.1"/>
    </source>
</evidence>
<sequence>FNENANVTDKTYDAFNVQIKRLDTTDKNSREMIYNFVLAFLNFINNPEIKIIEVNYSDKKNEKRIK</sequence>
<dbReference type="EMBL" id="BARU01048721">
    <property type="protein sequence ID" value="GAH98655.1"/>
    <property type="molecule type" value="Genomic_DNA"/>
</dbReference>
<name>X1KYE8_9ZZZZ</name>
<feature type="non-terminal residue" evidence="1">
    <location>
        <position position="1"/>
    </location>
</feature>